<dbReference type="Gene3D" id="4.10.280.10">
    <property type="entry name" value="Helix-loop-helix DNA-binding domain"/>
    <property type="match status" value="1"/>
</dbReference>
<protein>
    <recommendedName>
        <fullName evidence="6">BHLH domain-containing protein</fullName>
    </recommendedName>
</protein>
<evidence type="ECO:0000256" key="4">
    <source>
        <dbReference type="ARBA" id="ARBA00023163"/>
    </source>
</evidence>
<evidence type="ECO:0000256" key="5">
    <source>
        <dbReference type="ARBA" id="ARBA00023242"/>
    </source>
</evidence>
<feature type="domain" description="BHLH" evidence="6">
    <location>
        <begin position="215"/>
        <end position="264"/>
    </location>
</feature>
<dbReference type="InterPro" id="IPR045843">
    <property type="entry name" value="IND-like"/>
</dbReference>
<dbReference type="Proteomes" id="UP000734854">
    <property type="component" value="Unassembled WGS sequence"/>
</dbReference>
<keyword evidence="8" id="KW-1185">Reference proteome</keyword>
<dbReference type="InterPro" id="IPR036638">
    <property type="entry name" value="HLH_DNA-bd_sf"/>
</dbReference>
<accession>A0A8J5KNK5</accession>
<dbReference type="AlphaFoldDB" id="A0A8J5KNK5"/>
<dbReference type="CDD" id="cd11454">
    <property type="entry name" value="bHLH_AtIND_like"/>
    <property type="match status" value="1"/>
</dbReference>
<dbReference type="GO" id="GO:0003700">
    <property type="term" value="F:DNA-binding transcription factor activity"/>
    <property type="evidence" value="ECO:0007669"/>
    <property type="project" value="InterPro"/>
</dbReference>
<evidence type="ECO:0000259" key="6">
    <source>
        <dbReference type="PROSITE" id="PS50888"/>
    </source>
</evidence>
<dbReference type="PANTHER" id="PTHR45914:SF12">
    <property type="entry name" value="TRANSCRIPTION FACTOR BHLH87"/>
    <property type="match status" value="1"/>
</dbReference>
<evidence type="ECO:0000256" key="1">
    <source>
        <dbReference type="ARBA" id="ARBA00004123"/>
    </source>
</evidence>
<comment type="caution">
    <text evidence="7">The sequence shown here is derived from an EMBL/GenBank/DDBJ whole genome shotgun (WGS) entry which is preliminary data.</text>
</comment>
<comment type="similarity">
    <text evidence="2">Belongs to the bHLH protein family.</text>
</comment>
<dbReference type="PROSITE" id="PS50888">
    <property type="entry name" value="BHLH"/>
    <property type="match status" value="1"/>
</dbReference>
<dbReference type="SMART" id="SM00353">
    <property type="entry name" value="HLH"/>
    <property type="match status" value="1"/>
</dbReference>
<proteinExistence type="inferred from homology"/>
<name>A0A8J5KNK5_ZINOF</name>
<keyword evidence="3" id="KW-0805">Transcription regulation</keyword>
<keyword evidence="4" id="KW-0804">Transcription</keyword>
<reference evidence="7 8" key="1">
    <citation type="submission" date="2020-08" db="EMBL/GenBank/DDBJ databases">
        <title>Plant Genome Project.</title>
        <authorList>
            <person name="Zhang R.-G."/>
        </authorList>
    </citation>
    <scope>NUCLEOTIDE SEQUENCE [LARGE SCALE GENOMIC DNA]</scope>
    <source>
        <tissue evidence="7">Rhizome</tissue>
    </source>
</reference>
<dbReference type="InterPro" id="IPR011598">
    <property type="entry name" value="bHLH_dom"/>
</dbReference>
<comment type="subcellular location">
    <subcellularLocation>
        <location evidence="1">Nucleus</location>
    </subcellularLocation>
</comment>
<keyword evidence="5" id="KW-0539">Nucleus</keyword>
<dbReference type="Pfam" id="PF00010">
    <property type="entry name" value="HLH"/>
    <property type="match status" value="1"/>
</dbReference>
<evidence type="ECO:0000256" key="3">
    <source>
        <dbReference type="ARBA" id="ARBA00023015"/>
    </source>
</evidence>
<dbReference type="SUPFAM" id="SSF47459">
    <property type="entry name" value="HLH, helix-loop-helix DNA-binding domain"/>
    <property type="match status" value="1"/>
</dbReference>
<dbReference type="GO" id="GO:0046983">
    <property type="term" value="F:protein dimerization activity"/>
    <property type="evidence" value="ECO:0007669"/>
    <property type="project" value="InterPro"/>
</dbReference>
<organism evidence="7 8">
    <name type="scientific">Zingiber officinale</name>
    <name type="common">Ginger</name>
    <name type="synonym">Amomum zingiber</name>
    <dbReference type="NCBI Taxonomy" id="94328"/>
    <lineage>
        <taxon>Eukaryota</taxon>
        <taxon>Viridiplantae</taxon>
        <taxon>Streptophyta</taxon>
        <taxon>Embryophyta</taxon>
        <taxon>Tracheophyta</taxon>
        <taxon>Spermatophyta</taxon>
        <taxon>Magnoliopsida</taxon>
        <taxon>Liliopsida</taxon>
        <taxon>Zingiberales</taxon>
        <taxon>Zingiberaceae</taxon>
        <taxon>Zingiber</taxon>
    </lineage>
</organism>
<dbReference type="EMBL" id="JACMSC010000015">
    <property type="protein sequence ID" value="KAG6484999.1"/>
    <property type="molecule type" value="Genomic_DNA"/>
</dbReference>
<evidence type="ECO:0000313" key="7">
    <source>
        <dbReference type="EMBL" id="KAG6484999.1"/>
    </source>
</evidence>
<gene>
    <name evidence="7" type="ORF">ZIOFF_053527</name>
</gene>
<dbReference type="PANTHER" id="PTHR45914">
    <property type="entry name" value="TRANSCRIPTION FACTOR HEC3-RELATED"/>
    <property type="match status" value="1"/>
</dbReference>
<dbReference type="GO" id="GO:0005634">
    <property type="term" value="C:nucleus"/>
    <property type="evidence" value="ECO:0007669"/>
    <property type="project" value="UniProtKB-SubCell"/>
</dbReference>
<sequence>MNPAYADRWSDEFCNQDKFEINELQQILLASSRTSSDVGRAINGESSVDNLSQCHEGATAVLGPDSALLRSEVGGRKQISDDDISVIFSSCKSGNISSEGSSKLSPAEDAASCSRSSSYAAAAAGCGDKRKLDQETKPPMHIISFAKRRRAGKCSWENASSTTIDFAQSAEFEPDEEVIMQVKEMIYRAAALRPICLAAAAAAEMKLPRRKNVRISSDPQTVAARQRRERVSERLRALQRLVPGGAKLDTASMLDEAANYLKFLKAHVQTLETLDYYSRFHPQYHDHAPPFPLPLNLQAFPMQSRFTLLHPKP</sequence>
<evidence type="ECO:0000313" key="8">
    <source>
        <dbReference type="Proteomes" id="UP000734854"/>
    </source>
</evidence>
<evidence type="ECO:0000256" key="2">
    <source>
        <dbReference type="ARBA" id="ARBA00005510"/>
    </source>
</evidence>